<keyword evidence="2" id="KW-1185">Reference proteome</keyword>
<gene>
    <name evidence="1" type="ORF">TraAM80_05224</name>
</gene>
<dbReference type="Proteomes" id="UP000283634">
    <property type="component" value="Unassembled WGS sequence"/>
</dbReference>
<dbReference type="AlphaFoldDB" id="A0A422NFW5"/>
<sequence>MPFNIYAAGVSASVSKPRAGEEGTPMPWMWSWNLCKLELGLVEHLAGQRDEVDNDERGARRNGPTKKLRFVLFTCMFCVGGFHSRVRLTGPDTWQRYRRAGKGAGVAAVVGVVEDV</sequence>
<protein>
    <submittedName>
        <fullName evidence="1">Uncharacterized protein</fullName>
    </submittedName>
</protein>
<name>A0A422NFW5_TRYRA</name>
<proteinExistence type="predicted"/>
<dbReference type="GeneID" id="40329157"/>
<organism evidence="1 2">
    <name type="scientific">Trypanosoma rangeli</name>
    <dbReference type="NCBI Taxonomy" id="5698"/>
    <lineage>
        <taxon>Eukaryota</taxon>
        <taxon>Discoba</taxon>
        <taxon>Euglenozoa</taxon>
        <taxon>Kinetoplastea</taxon>
        <taxon>Metakinetoplastina</taxon>
        <taxon>Trypanosomatida</taxon>
        <taxon>Trypanosomatidae</taxon>
        <taxon>Trypanosoma</taxon>
        <taxon>Herpetosoma</taxon>
    </lineage>
</organism>
<evidence type="ECO:0000313" key="2">
    <source>
        <dbReference type="Proteomes" id="UP000283634"/>
    </source>
</evidence>
<comment type="caution">
    <text evidence="1">The sequence shown here is derived from an EMBL/GenBank/DDBJ whole genome shotgun (WGS) entry which is preliminary data.</text>
</comment>
<dbReference type="EMBL" id="MKGL01000166">
    <property type="protein sequence ID" value="RNF04329.1"/>
    <property type="molecule type" value="Genomic_DNA"/>
</dbReference>
<dbReference type="RefSeq" id="XP_029238036.1">
    <property type="nucleotide sequence ID" value="XM_029382113.1"/>
</dbReference>
<evidence type="ECO:0000313" key="1">
    <source>
        <dbReference type="EMBL" id="RNF04329.1"/>
    </source>
</evidence>
<reference evidence="1 2" key="1">
    <citation type="journal article" date="2018" name="BMC Genomics">
        <title>Genomic comparison of Trypanosoma conorhini and Trypanosoma rangeli to Trypanosoma cruzi strains of high and low virulence.</title>
        <authorList>
            <person name="Bradwell K.R."/>
            <person name="Koparde V.N."/>
            <person name="Matveyev A.V."/>
            <person name="Serrano M.G."/>
            <person name="Alves J.M."/>
            <person name="Parikh H."/>
            <person name="Huang B."/>
            <person name="Lee V."/>
            <person name="Espinosa-Alvarez O."/>
            <person name="Ortiz P.A."/>
            <person name="Costa-Martins A.G."/>
            <person name="Teixeira M.M."/>
            <person name="Buck G.A."/>
        </authorList>
    </citation>
    <scope>NUCLEOTIDE SEQUENCE [LARGE SCALE GENOMIC DNA]</scope>
    <source>
        <strain evidence="1 2">AM80</strain>
    </source>
</reference>
<accession>A0A422NFW5</accession>